<sequence>MLGNQKITGAFLVGFALMAGSYIISNFSKSTQPITASVYTSATPAEPHTFIAVSDKDQNGIEDWREEFVSETPLILDSSTTSVPYEIPNTLTDQVGIQLFQSIMRGKAYGNVGPSQTDIIQQTADRLRNTVKDVIYKPNNVTTIPMSPVAVRTYANTMAQIILNNDVPEAGYEDEITILERAVRNEDPEELKKLVPLINVYKNVRDQSIATPVPEQFLKQHLDLINVYQALYQSLSDMQLVFTDPVVSLMRIKRYQDDATGLKVALENMYNAILPYASVFAPNDPAILFVIFDPNYQ</sequence>
<evidence type="ECO:0000313" key="2">
    <source>
        <dbReference type="EMBL" id="OGG88593.1"/>
    </source>
</evidence>
<feature type="transmembrane region" description="Helical" evidence="1">
    <location>
        <begin position="7"/>
        <end position="24"/>
    </location>
</feature>
<evidence type="ECO:0000313" key="3">
    <source>
        <dbReference type="Proteomes" id="UP000179230"/>
    </source>
</evidence>
<gene>
    <name evidence="2" type="ORF">A2592_00365</name>
</gene>
<name>A0A1F6FRY1_9BACT</name>
<keyword evidence="1" id="KW-0472">Membrane</keyword>
<organism evidence="2 3">
    <name type="scientific">Candidatus Kaiserbacteria bacterium RIFOXYD1_FULL_42_15</name>
    <dbReference type="NCBI Taxonomy" id="1798532"/>
    <lineage>
        <taxon>Bacteria</taxon>
        <taxon>Candidatus Kaiseribacteriota</taxon>
    </lineage>
</organism>
<protein>
    <submittedName>
        <fullName evidence="2">Uncharacterized protein</fullName>
    </submittedName>
</protein>
<evidence type="ECO:0000256" key="1">
    <source>
        <dbReference type="SAM" id="Phobius"/>
    </source>
</evidence>
<reference evidence="2 3" key="1">
    <citation type="journal article" date="2016" name="Nat. Commun.">
        <title>Thousands of microbial genomes shed light on interconnected biogeochemical processes in an aquifer system.</title>
        <authorList>
            <person name="Anantharaman K."/>
            <person name="Brown C.T."/>
            <person name="Hug L.A."/>
            <person name="Sharon I."/>
            <person name="Castelle C.J."/>
            <person name="Probst A.J."/>
            <person name="Thomas B.C."/>
            <person name="Singh A."/>
            <person name="Wilkins M.J."/>
            <person name="Karaoz U."/>
            <person name="Brodie E.L."/>
            <person name="Williams K.H."/>
            <person name="Hubbard S.S."/>
            <person name="Banfield J.F."/>
        </authorList>
    </citation>
    <scope>NUCLEOTIDE SEQUENCE [LARGE SCALE GENOMIC DNA]</scope>
</reference>
<keyword evidence="1" id="KW-1133">Transmembrane helix</keyword>
<dbReference type="EMBL" id="MFMT01000017">
    <property type="protein sequence ID" value="OGG88593.1"/>
    <property type="molecule type" value="Genomic_DNA"/>
</dbReference>
<dbReference type="AlphaFoldDB" id="A0A1F6FRY1"/>
<dbReference type="Proteomes" id="UP000179230">
    <property type="component" value="Unassembled WGS sequence"/>
</dbReference>
<keyword evidence="1" id="KW-0812">Transmembrane</keyword>
<proteinExistence type="predicted"/>
<accession>A0A1F6FRY1</accession>
<comment type="caution">
    <text evidence="2">The sequence shown here is derived from an EMBL/GenBank/DDBJ whole genome shotgun (WGS) entry which is preliminary data.</text>
</comment>